<organism evidence="7 8">
    <name type="scientific">Nonomuraea maheshkhaliensis</name>
    <dbReference type="NCBI Taxonomy" id="419590"/>
    <lineage>
        <taxon>Bacteria</taxon>
        <taxon>Bacillati</taxon>
        <taxon>Actinomycetota</taxon>
        <taxon>Actinomycetes</taxon>
        <taxon>Streptosporangiales</taxon>
        <taxon>Streptosporangiaceae</taxon>
        <taxon>Nonomuraea</taxon>
    </lineage>
</organism>
<keyword evidence="3" id="KW-0328">Glycosyltransferase</keyword>
<dbReference type="PROSITE" id="PS51257">
    <property type="entry name" value="PROKAR_LIPOPROTEIN"/>
    <property type="match status" value="1"/>
</dbReference>
<feature type="transmembrane region" description="Helical" evidence="6">
    <location>
        <begin position="374"/>
        <end position="395"/>
    </location>
</feature>
<reference evidence="7 8" key="1">
    <citation type="journal article" date="2019" name="Int. J. Syst. Evol. Microbiol.">
        <title>The Global Catalogue of Microorganisms (GCM) 10K type strain sequencing project: providing services to taxonomists for standard genome sequencing and annotation.</title>
        <authorList>
            <consortium name="The Broad Institute Genomics Platform"/>
            <consortium name="The Broad Institute Genome Sequencing Center for Infectious Disease"/>
            <person name="Wu L."/>
            <person name="Ma J."/>
        </authorList>
    </citation>
    <scope>NUCLEOTIDE SEQUENCE [LARGE SCALE GENOMIC DNA]</scope>
    <source>
        <strain evidence="7 8">JCM 13929</strain>
    </source>
</reference>
<evidence type="ECO:0000256" key="3">
    <source>
        <dbReference type="ARBA" id="ARBA00022676"/>
    </source>
</evidence>
<evidence type="ECO:0000256" key="6">
    <source>
        <dbReference type="SAM" id="Phobius"/>
    </source>
</evidence>
<dbReference type="InterPro" id="IPR029044">
    <property type="entry name" value="Nucleotide-diphossugar_trans"/>
</dbReference>
<evidence type="ECO:0000256" key="5">
    <source>
        <dbReference type="ARBA" id="ARBA00023136"/>
    </source>
</evidence>
<dbReference type="SUPFAM" id="SSF53448">
    <property type="entry name" value="Nucleotide-diphospho-sugar transferases"/>
    <property type="match status" value="1"/>
</dbReference>
<dbReference type="EMBL" id="BAAAMU010000071">
    <property type="protein sequence ID" value="GAA1664314.1"/>
    <property type="molecule type" value="Genomic_DNA"/>
</dbReference>
<sequence>MVAPGKLTARYAGSGGLLVLGAFAVAACSAWAVTQLATLTGAAGHLPIVWLVSLALLWWLPLSWMERPIKVPPDARERIDALRVTVQIPVYNEDPEALRACLRSVLTQSRPVNRVRVVDDGSAFAGEPVRYDDVRRDFECEAMLRGIETTWDRTGNRGKRFAQMHVLAEDDGDVFLTLDSDSVLDRHAVREGLAPFADPRVRSVAGHVLVLNRTAGLLTRLTGVLYLPFTSGLRSAQSVLRRVTMNSGALAFYRADVVRACAGAYENERFRGRPTQMNDDSMLTFYASLSGHTVHQPSSMVFTLAPERLGHYAKQQLRWMRGTAVRHLWWLRYQPLTGPVFWTTVAEYLHLLLALAVPVVLVADPAYRGRLGELALAAAQAGAAMNYLMALRLFTVRRSDESAGARLLAFALAPLASVWRSLVLRPMYVYALLTCRRVNRWGTRGSVEVSLGAAA</sequence>
<comment type="caution">
    <text evidence="7">The sequence shown here is derived from an EMBL/GenBank/DDBJ whole genome shotgun (WGS) entry which is preliminary data.</text>
</comment>
<proteinExistence type="predicted"/>
<feature type="transmembrane region" description="Helical" evidence="6">
    <location>
        <begin position="340"/>
        <end position="362"/>
    </location>
</feature>
<dbReference type="PANTHER" id="PTHR22913">
    <property type="entry name" value="HYALURONAN SYNTHASE"/>
    <property type="match status" value="1"/>
</dbReference>
<protein>
    <submittedName>
        <fullName evidence="7">Hyaluronan synthase HasA</fullName>
    </submittedName>
</protein>
<feature type="transmembrane region" description="Helical" evidence="6">
    <location>
        <begin position="407"/>
        <end position="428"/>
    </location>
</feature>
<evidence type="ECO:0000256" key="1">
    <source>
        <dbReference type="ARBA" id="ARBA00004236"/>
    </source>
</evidence>
<accession>A0ABN2G2S8</accession>
<evidence type="ECO:0000313" key="7">
    <source>
        <dbReference type="EMBL" id="GAA1664314.1"/>
    </source>
</evidence>
<keyword evidence="6" id="KW-1133">Transmembrane helix</keyword>
<evidence type="ECO:0000256" key="4">
    <source>
        <dbReference type="ARBA" id="ARBA00022679"/>
    </source>
</evidence>
<dbReference type="Gene3D" id="3.90.550.10">
    <property type="entry name" value="Spore Coat Polysaccharide Biosynthesis Protein SpsA, Chain A"/>
    <property type="match status" value="1"/>
</dbReference>
<evidence type="ECO:0000256" key="2">
    <source>
        <dbReference type="ARBA" id="ARBA00022475"/>
    </source>
</evidence>
<gene>
    <name evidence="7" type="primary">hasA</name>
    <name evidence="7" type="ORF">GCM10009733_072520</name>
</gene>
<keyword evidence="5 6" id="KW-0472">Membrane</keyword>
<keyword evidence="8" id="KW-1185">Reference proteome</keyword>
<feature type="transmembrane region" description="Helical" evidence="6">
    <location>
        <begin position="42"/>
        <end position="60"/>
    </location>
</feature>
<dbReference type="Proteomes" id="UP001500064">
    <property type="component" value="Unassembled WGS sequence"/>
</dbReference>
<evidence type="ECO:0000313" key="8">
    <source>
        <dbReference type="Proteomes" id="UP001500064"/>
    </source>
</evidence>
<dbReference type="Pfam" id="PF13641">
    <property type="entry name" value="Glyco_tranf_2_3"/>
    <property type="match status" value="1"/>
</dbReference>
<comment type="subcellular location">
    <subcellularLocation>
        <location evidence="1">Cell membrane</location>
    </subcellularLocation>
</comment>
<dbReference type="PANTHER" id="PTHR22913:SF12">
    <property type="entry name" value="MANNURONAN SYNTHASE"/>
    <property type="match status" value="1"/>
</dbReference>
<keyword evidence="6" id="KW-0812">Transmembrane</keyword>
<keyword evidence="2" id="KW-1003">Cell membrane</keyword>
<dbReference type="RefSeq" id="WP_346111166.1">
    <property type="nucleotide sequence ID" value="NZ_BAAAMU010000071.1"/>
</dbReference>
<name>A0ABN2G2S8_9ACTN</name>
<keyword evidence="4" id="KW-0808">Transferase</keyword>